<evidence type="ECO:0008006" key="3">
    <source>
        <dbReference type="Google" id="ProtNLM"/>
    </source>
</evidence>
<reference evidence="1" key="1">
    <citation type="submission" date="2022-07" db="EMBL/GenBank/DDBJ databases">
        <title>Genome Sequence of Agrocybe chaxingu.</title>
        <authorList>
            <person name="Buettner E."/>
        </authorList>
    </citation>
    <scope>NUCLEOTIDE SEQUENCE</scope>
    <source>
        <strain evidence="1">MP-N11</strain>
    </source>
</reference>
<proteinExistence type="predicted"/>
<accession>A0A9W8N157</accession>
<evidence type="ECO:0000313" key="1">
    <source>
        <dbReference type="EMBL" id="KAJ3516816.1"/>
    </source>
</evidence>
<dbReference type="EMBL" id="JANKHO010000041">
    <property type="protein sequence ID" value="KAJ3516816.1"/>
    <property type="molecule type" value="Genomic_DNA"/>
</dbReference>
<keyword evidence="2" id="KW-1185">Reference proteome</keyword>
<organism evidence="1 2">
    <name type="scientific">Agrocybe chaxingu</name>
    <dbReference type="NCBI Taxonomy" id="84603"/>
    <lineage>
        <taxon>Eukaryota</taxon>
        <taxon>Fungi</taxon>
        <taxon>Dikarya</taxon>
        <taxon>Basidiomycota</taxon>
        <taxon>Agaricomycotina</taxon>
        <taxon>Agaricomycetes</taxon>
        <taxon>Agaricomycetidae</taxon>
        <taxon>Agaricales</taxon>
        <taxon>Agaricineae</taxon>
        <taxon>Strophariaceae</taxon>
        <taxon>Agrocybe</taxon>
    </lineage>
</organism>
<name>A0A9W8N157_9AGAR</name>
<dbReference type="AlphaFoldDB" id="A0A9W8N157"/>
<dbReference type="Proteomes" id="UP001148786">
    <property type="component" value="Unassembled WGS sequence"/>
</dbReference>
<gene>
    <name evidence="1" type="ORF">NLJ89_g881</name>
</gene>
<evidence type="ECO:0000313" key="2">
    <source>
        <dbReference type="Proteomes" id="UP001148786"/>
    </source>
</evidence>
<dbReference type="OrthoDB" id="2011702at2759"/>
<protein>
    <recommendedName>
        <fullName evidence="3">Virilizer N-terminal domain-containing protein</fullName>
    </recommendedName>
</protein>
<comment type="caution">
    <text evidence="1">The sequence shown here is derived from an EMBL/GenBank/DDBJ whole genome shotgun (WGS) entry which is preliminary data.</text>
</comment>
<sequence>MGLLQWCELRPEGPSGDIAAVLFPQPVRVSSIRIFPTGAQPFSQSPTTVAETEPEAFYLNVYFNAQAVPTPGGSQETQSQDKRQTKNALVPTRIAYAGGQTDFAVDMGSEYATRLVIFQGGFQVISMAIYGERVTELEEVADYEPKPLPSSSHISLPSALDVTNSAKPVSLVHQILSLLPSPPPLLLVVRLMFCLKPDSEDWDDPEFPYVYSDLDKRFNEDDVESEVFDLESLVKTVSKPLRDGVSAESLNEFAERMQDFLLSNQHLNLPEVFNENVLDEATVLCLLEASSNIEISRYFRDDEPFLLSLEAMQSSLKAEKPTQKALKRLLARIHGWETFEDALTNPNGDFAAAAAFLKDISMEEYALGCWLECMINHEDLISKLEQTPPAPGSQLPLLFQDRQAEVSHDDFLAFVRAFLGITPVLAALAWADSIGNNMCTERVLGILVIWQGVNGYREVRLFHPAEGQMTRRLQWIKNDADNQQPKKSGILAERLVVGLAKDPIAMLRDDLITSVLSLKAPFSFIEEDEILEMGKLAKVARDGLLSAIDELAYNSVRPFSLRRLRVLRVSVAIITEELNDDDGPWRVLESFWNEHGQGLIPRLVTILYDLSDDLNQHFTLHSIPRMHQTLAELLFRTADDFMHLITHFVSDYPLVARDLQRVTTAISDLYSCSDAASGPFSRTSTAYLAAQSVRETCPGFLSKLSRQDVPSEPDGLVTQTMLRTLFDNASRSVGRDPVQQVLLVYNLVDSIFPQDEDPASSSWTASVFPTILSELRAFCNLLDPETQVCFIERLVKLDNEETGLGAWLLAEELQRLSAVFDVLPHQQDPDCQLLLQYQLSASFRLLHLLITYPNLSSWTISTLASNSDLSQLLDSTLSHILEANVCSSTLVQLTRELAKYSTEFTPDTRQNILLLLLRNAQADPSVTGTLDSVPRTLQTLPSTSIAPLPLRNELGRTLSAYSDNASTMKANTAELLLQTLEWLSSQEDVKLKTLVGIAPEGLDYLCTTLSAILPPSRAEMVSSTRAKLSTDEDELLLPPITELPDPDAFALPLSALENLLAPKKLKEPSTPTKGTKTPDILGVVISPPTALLRSPAATGLTKTYANNDFRQLRQMPSTRLNTSRLPSTHVDEFGQQPTASPEMGMGLLLPAMPLDPLSGAYQGMSGML</sequence>